<evidence type="ECO:0000313" key="2">
    <source>
        <dbReference type="Proteomes" id="UP000031561"/>
    </source>
</evidence>
<protein>
    <submittedName>
        <fullName evidence="1">DUF1830 domain-containing protein</fullName>
    </submittedName>
</protein>
<dbReference type="Proteomes" id="UP000031561">
    <property type="component" value="Unassembled WGS sequence"/>
</dbReference>
<name>A0ABD4SZI4_9CYAN</name>
<evidence type="ECO:0000313" key="1">
    <source>
        <dbReference type="EMBL" id="MCM1981704.1"/>
    </source>
</evidence>
<reference evidence="1 2" key="1">
    <citation type="journal article" date="2015" name="Genome Announc.">
        <title>Draft Genome Sequence of Filamentous Marine Cyanobacterium Lyngbya confervoides Strain BDU141951.</title>
        <authorList>
            <person name="Chandrababunaidu M.M."/>
            <person name="Sen D."/>
            <person name="Tripathy S."/>
        </authorList>
    </citation>
    <scope>NUCLEOTIDE SEQUENCE [LARGE SCALE GENOMIC DNA]</scope>
    <source>
        <strain evidence="1 2">BDU141951</strain>
    </source>
</reference>
<accession>A0ABD4SZI4</accession>
<keyword evidence="2" id="KW-1185">Reference proteome</keyword>
<organism evidence="1 2">
    <name type="scientific">Lyngbya confervoides BDU141951</name>
    <dbReference type="NCBI Taxonomy" id="1574623"/>
    <lineage>
        <taxon>Bacteria</taxon>
        <taxon>Bacillati</taxon>
        <taxon>Cyanobacteriota</taxon>
        <taxon>Cyanophyceae</taxon>
        <taxon>Oscillatoriophycideae</taxon>
        <taxon>Oscillatoriales</taxon>
        <taxon>Microcoleaceae</taxon>
        <taxon>Lyngbya</taxon>
    </lineage>
</organism>
<dbReference type="Pfam" id="PF08865">
    <property type="entry name" value="DUF1830"/>
    <property type="match status" value="1"/>
</dbReference>
<dbReference type="RefSeq" id="WP_166279637.1">
    <property type="nucleotide sequence ID" value="NZ_JTHE03000015.1"/>
</dbReference>
<dbReference type="AlphaFoldDB" id="A0ABD4SZI4"/>
<comment type="caution">
    <text evidence="1">The sequence shown here is derived from an EMBL/GenBank/DDBJ whole genome shotgun (WGS) entry which is preliminary data.</text>
</comment>
<sequence length="191" mass="21380">MIYNVLGSSLCQLAIAVNRLPMAEDKAYSFDSFDKVYSRRRLGQIPSPVATKTDVLPPAASAPPSESGQTCYLCSAPIAQHISQNQSYWYCPSCRQKLPNQLIQAIDQDHQNREAILRQFTNHSSHVQILRFQDPETGFHEHVVFPGQRLLLSLRDLTLVKIYSSEQVTTLAIDTIQARNLPPAPEMTGLS</sequence>
<proteinExistence type="predicted"/>
<gene>
    <name evidence="1" type="ORF">QQ91_0002510</name>
</gene>
<dbReference type="InterPro" id="IPR014964">
    <property type="entry name" value="DUF1830"/>
</dbReference>
<dbReference type="EMBL" id="JTHE03000015">
    <property type="protein sequence ID" value="MCM1981704.1"/>
    <property type="molecule type" value="Genomic_DNA"/>
</dbReference>